<feature type="domain" description="FMN-binding" evidence="19">
    <location>
        <begin position="145"/>
        <end position="246"/>
    </location>
</feature>
<comment type="subcellular location">
    <subcellularLocation>
        <location evidence="16">Cell membrane</location>
        <topology evidence="16">Single-pass membrane protein</topology>
    </subcellularLocation>
</comment>
<keyword evidence="6 16" id="KW-0288">FMN</keyword>
<dbReference type="NCBIfam" id="TIGR01938">
    <property type="entry name" value="nqrC"/>
    <property type="match status" value="1"/>
</dbReference>
<keyword evidence="7 16" id="KW-0812">Transmembrane</keyword>
<keyword evidence="1 16" id="KW-0813">Transport</keyword>
<dbReference type="SMART" id="SM00900">
    <property type="entry name" value="FMN_bind"/>
    <property type="match status" value="1"/>
</dbReference>
<dbReference type="GO" id="GO:0010181">
    <property type="term" value="F:FMN binding"/>
    <property type="evidence" value="ECO:0007669"/>
    <property type="project" value="UniProtKB-UniRule"/>
</dbReference>
<keyword evidence="11 16" id="KW-0915">Sodium</keyword>
<dbReference type="Pfam" id="PF04205">
    <property type="entry name" value="FMN_bind"/>
    <property type="match status" value="1"/>
</dbReference>
<comment type="cofactor">
    <cofactor evidence="16 17">
        <name>FMN</name>
        <dbReference type="ChEBI" id="CHEBI:58210"/>
    </cofactor>
</comment>
<evidence type="ECO:0000256" key="2">
    <source>
        <dbReference type="ARBA" id="ARBA00022475"/>
    </source>
</evidence>
<dbReference type="PIRSF" id="PIRSF009437">
    <property type="entry name" value="NQR-1_subunit_C"/>
    <property type="match status" value="1"/>
</dbReference>
<dbReference type="AlphaFoldDB" id="A0A9X2I4J8"/>
<dbReference type="GO" id="GO:0005886">
    <property type="term" value="C:plasma membrane"/>
    <property type="evidence" value="ECO:0007669"/>
    <property type="project" value="UniProtKB-SubCell"/>
</dbReference>
<comment type="caution">
    <text evidence="20">The sequence shown here is derived from an EMBL/GenBank/DDBJ whole genome shotgun (WGS) entry which is preliminary data.</text>
</comment>
<evidence type="ECO:0000256" key="16">
    <source>
        <dbReference type="HAMAP-Rule" id="MF_00427"/>
    </source>
</evidence>
<reference evidence="20" key="2">
    <citation type="submission" date="2023-01" db="EMBL/GenBank/DDBJ databases">
        <title>Gilvimarinus xylanilyticus HB14 isolated from Caulerpa lentillifera aquaculture base in Hainan, China.</title>
        <authorList>
            <person name="Zhang Y.-J."/>
        </authorList>
    </citation>
    <scope>NUCLEOTIDE SEQUENCE</scope>
    <source>
        <strain evidence="20">HB14</strain>
    </source>
</reference>
<evidence type="ECO:0000313" key="21">
    <source>
        <dbReference type="Proteomes" id="UP001139319"/>
    </source>
</evidence>
<dbReference type="NCBIfam" id="NF003749">
    <property type="entry name" value="PRK05346.1-5"/>
    <property type="match status" value="1"/>
</dbReference>
<keyword evidence="3" id="KW-0997">Cell inner membrane</keyword>
<protein>
    <recommendedName>
        <fullName evidence="16 17">Na(+)-translocating NADH-quinone reductase subunit C</fullName>
        <shortName evidence="16 17">Na(+)-NQR subunit C</shortName>
        <shortName evidence="16 17">Na(+)-translocating NQR subunit C</shortName>
        <ecNumber evidence="16 17">7.2.1.1</ecNumber>
    </recommendedName>
    <alternativeName>
        <fullName evidence="16 17">NQR complex subunit C</fullName>
    </alternativeName>
    <alternativeName>
        <fullName evidence="16 17">NQR-1 subunit C</fullName>
    </alternativeName>
</protein>
<evidence type="ECO:0000256" key="13">
    <source>
        <dbReference type="ARBA" id="ARBA00023075"/>
    </source>
</evidence>
<evidence type="ECO:0000313" key="20">
    <source>
        <dbReference type="EMBL" id="MCP8898802.1"/>
    </source>
</evidence>
<feature type="region of interest" description="Disordered" evidence="18">
    <location>
        <begin position="82"/>
        <end position="104"/>
    </location>
</feature>
<dbReference type="PANTHER" id="PTHR37838">
    <property type="entry name" value="NA(+)-TRANSLOCATING NADH-QUINONE REDUCTASE SUBUNIT C"/>
    <property type="match status" value="1"/>
</dbReference>
<evidence type="ECO:0000256" key="3">
    <source>
        <dbReference type="ARBA" id="ARBA00022519"/>
    </source>
</evidence>
<keyword evidence="12 16" id="KW-0406">Ion transport</keyword>
<keyword evidence="13 16" id="KW-0830">Ubiquinone</keyword>
<dbReference type="HAMAP" id="MF_00427">
    <property type="entry name" value="NqrC"/>
    <property type="match status" value="1"/>
</dbReference>
<evidence type="ECO:0000256" key="7">
    <source>
        <dbReference type="ARBA" id="ARBA00022692"/>
    </source>
</evidence>
<dbReference type="InterPro" id="IPR007329">
    <property type="entry name" value="FMN-bd"/>
</dbReference>
<evidence type="ECO:0000256" key="9">
    <source>
        <dbReference type="ARBA" id="ARBA00022989"/>
    </source>
</evidence>
<dbReference type="EMBL" id="JAMFTH010000001">
    <property type="protein sequence ID" value="MCP8898802.1"/>
    <property type="molecule type" value="Genomic_DNA"/>
</dbReference>
<dbReference type="GO" id="GO:0006814">
    <property type="term" value="P:sodium ion transport"/>
    <property type="evidence" value="ECO:0007669"/>
    <property type="project" value="UniProtKB-UniRule"/>
</dbReference>
<evidence type="ECO:0000256" key="12">
    <source>
        <dbReference type="ARBA" id="ARBA00023065"/>
    </source>
</evidence>
<accession>A0A9X2I4J8</accession>
<comment type="subunit">
    <text evidence="16 17">Composed of six subunits; NqrA, NqrB, NqrC, NqrD, NqrE and NqrF.</text>
</comment>
<keyword evidence="15 16" id="KW-0739">Sodium transport</keyword>
<comment type="catalytic activity">
    <reaction evidence="16 17">
        <text>a ubiquinone + n Na(+)(in) + NADH + H(+) = a ubiquinol + n Na(+)(out) + NAD(+)</text>
        <dbReference type="Rhea" id="RHEA:47748"/>
        <dbReference type="Rhea" id="RHEA-COMP:9565"/>
        <dbReference type="Rhea" id="RHEA-COMP:9566"/>
        <dbReference type="ChEBI" id="CHEBI:15378"/>
        <dbReference type="ChEBI" id="CHEBI:16389"/>
        <dbReference type="ChEBI" id="CHEBI:17976"/>
        <dbReference type="ChEBI" id="CHEBI:29101"/>
        <dbReference type="ChEBI" id="CHEBI:57540"/>
        <dbReference type="ChEBI" id="CHEBI:57945"/>
        <dbReference type="EC" id="7.2.1.1"/>
    </reaction>
</comment>
<keyword evidence="14 16" id="KW-0472">Membrane</keyword>
<comment type="similarity">
    <text evidence="16 17">Belongs to the NqrC family.</text>
</comment>
<keyword evidence="8 16" id="KW-1278">Translocase</keyword>
<evidence type="ECO:0000256" key="6">
    <source>
        <dbReference type="ARBA" id="ARBA00022643"/>
    </source>
</evidence>
<keyword evidence="10 16" id="KW-0520">NAD</keyword>
<proteinExistence type="inferred from homology"/>
<dbReference type="PANTHER" id="PTHR37838:SF1">
    <property type="entry name" value="NA(+)-TRANSLOCATING NADH-QUINONE REDUCTASE SUBUNIT C"/>
    <property type="match status" value="1"/>
</dbReference>
<name>A0A9X2I4J8_9GAMM</name>
<keyword evidence="21" id="KW-1185">Reference proteome</keyword>
<evidence type="ECO:0000256" key="8">
    <source>
        <dbReference type="ARBA" id="ARBA00022967"/>
    </source>
</evidence>
<gene>
    <name evidence="16" type="primary">nqrC</name>
    <name evidence="20" type="ORF">M6D89_05760</name>
</gene>
<evidence type="ECO:0000256" key="5">
    <source>
        <dbReference type="ARBA" id="ARBA00022630"/>
    </source>
</evidence>
<feature type="modified residue" description="FMN phosphoryl threonine" evidence="16">
    <location>
        <position position="229"/>
    </location>
</feature>
<evidence type="ECO:0000256" key="15">
    <source>
        <dbReference type="ARBA" id="ARBA00023201"/>
    </source>
</evidence>
<dbReference type="InterPro" id="IPR010204">
    <property type="entry name" value="NqrC"/>
</dbReference>
<evidence type="ECO:0000256" key="10">
    <source>
        <dbReference type="ARBA" id="ARBA00023027"/>
    </source>
</evidence>
<dbReference type="EC" id="7.2.1.1" evidence="16 17"/>
<evidence type="ECO:0000256" key="14">
    <source>
        <dbReference type="ARBA" id="ARBA00023136"/>
    </source>
</evidence>
<reference evidence="20" key="1">
    <citation type="submission" date="2022-05" db="EMBL/GenBank/DDBJ databases">
        <authorList>
            <person name="Sun H.-N."/>
        </authorList>
    </citation>
    <scope>NUCLEOTIDE SEQUENCE</scope>
    <source>
        <strain evidence="20">HB14</strain>
    </source>
</reference>
<keyword evidence="5 16" id="KW-0285">Flavoprotein</keyword>
<evidence type="ECO:0000256" key="18">
    <source>
        <dbReference type="SAM" id="MobiDB-lite"/>
    </source>
</evidence>
<dbReference type="Proteomes" id="UP001139319">
    <property type="component" value="Unassembled WGS sequence"/>
</dbReference>
<evidence type="ECO:0000256" key="4">
    <source>
        <dbReference type="ARBA" id="ARBA00022553"/>
    </source>
</evidence>
<keyword evidence="2 16" id="KW-1003">Cell membrane</keyword>
<sequence>MANNDSIKKTLTVTILLCIVCSVVVSTAAVYLRPVQEVNKSLDFKRNILAAAGLTDQMNGKSVDEVFNQRVTTRAVDLDSGTYTDEINPADYEQRKAAKDPSMSEDLSADQDIAKIGRREDVALVYLIEGDNGLETIVLPVRGYGLWSTLYGFVALEKDLNTVKGLGFYEHGETPGLGGEVDNPNWKSLWEGKEVYDEEGNAQLTVIKGAVGPDTKDAEHKVDGLSGATLTSRGVGNLVQFWLGEQGYEPFLTNLKKGEA</sequence>
<organism evidence="20 21">
    <name type="scientific">Gilvimarinus xylanilyticus</name>
    <dbReference type="NCBI Taxonomy" id="2944139"/>
    <lineage>
        <taxon>Bacteria</taxon>
        <taxon>Pseudomonadati</taxon>
        <taxon>Pseudomonadota</taxon>
        <taxon>Gammaproteobacteria</taxon>
        <taxon>Cellvibrionales</taxon>
        <taxon>Cellvibrionaceae</taxon>
        <taxon>Gilvimarinus</taxon>
    </lineage>
</organism>
<dbReference type="GO" id="GO:0016655">
    <property type="term" value="F:oxidoreductase activity, acting on NAD(P)H, quinone or similar compound as acceptor"/>
    <property type="evidence" value="ECO:0007669"/>
    <property type="project" value="UniProtKB-UniRule"/>
</dbReference>
<keyword evidence="9 16" id="KW-1133">Transmembrane helix</keyword>
<comment type="function">
    <text evidence="16">NQR complex catalyzes the reduction of ubiquinone-1 to ubiquinol by two successive reactions, coupled with the transport of Na(+) ions from the cytoplasm to the periplasm. NqrA to NqrE are probably involved in the second step, the conversion of ubisemiquinone to ubiquinol.</text>
</comment>
<evidence type="ECO:0000256" key="17">
    <source>
        <dbReference type="PIRNR" id="PIRNR009437"/>
    </source>
</evidence>
<evidence type="ECO:0000256" key="11">
    <source>
        <dbReference type="ARBA" id="ARBA00023053"/>
    </source>
</evidence>
<dbReference type="RefSeq" id="WP_253967070.1">
    <property type="nucleotide sequence ID" value="NZ_JAMFTH010000001.1"/>
</dbReference>
<evidence type="ECO:0000259" key="19">
    <source>
        <dbReference type="SMART" id="SM00900"/>
    </source>
</evidence>
<evidence type="ECO:0000256" key="1">
    <source>
        <dbReference type="ARBA" id="ARBA00022448"/>
    </source>
</evidence>
<comment type="caution">
    <text evidence="16">Lacks conserved residue(s) required for the propagation of feature annotation.</text>
</comment>
<keyword evidence="4 16" id="KW-0597">Phosphoprotein</keyword>